<name>A0AAQ2Y626_9VIBR</name>
<sequence>MMPTPMTVKRLAYRDKKTTQPSKEQLKAGKARKRIEELLEQKALAKLHEL</sequence>
<evidence type="ECO:0000313" key="1">
    <source>
        <dbReference type="EMBL" id="WDG11959.1"/>
    </source>
</evidence>
<reference evidence="1" key="1">
    <citation type="submission" date="2023-02" db="EMBL/GenBank/DDBJ databases">
        <title>Isolation, identification, and genome analysis of Vibrio campbellii in the Penaeus vannamei larvae stage.</title>
        <authorList>
            <person name="Huang T."/>
            <person name="Zhang B."/>
        </authorList>
    </citation>
    <scope>NUCLEOTIDE SEQUENCE</scope>
    <source>
        <strain evidence="1">20220413_1</strain>
        <plasmid evidence="1">p_1</plasmid>
    </source>
</reference>
<evidence type="ECO:0000313" key="2">
    <source>
        <dbReference type="Proteomes" id="UP001219537"/>
    </source>
</evidence>
<organism evidence="1 2">
    <name type="scientific">Vibrio campbellii</name>
    <dbReference type="NCBI Taxonomy" id="680"/>
    <lineage>
        <taxon>Bacteria</taxon>
        <taxon>Pseudomonadati</taxon>
        <taxon>Pseudomonadota</taxon>
        <taxon>Gammaproteobacteria</taxon>
        <taxon>Vibrionales</taxon>
        <taxon>Vibrionaceae</taxon>
        <taxon>Vibrio</taxon>
    </lineage>
</organism>
<dbReference type="AlphaFoldDB" id="A0AAQ2Y626"/>
<dbReference type="NCBIfam" id="NF046101">
    <property type="entry name" value="PA3496_fam"/>
    <property type="match status" value="1"/>
</dbReference>
<keyword evidence="1" id="KW-0614">Plasmid</keyword>
<gene>
    <name evidence="1" type="ORF">PUN50_27080</name>
</gene>
<accession>A0AAQ2Y626</accession>
<dbReference type="RefSeq" id="WP_181028112.1">
    <property type="nucleotide sequence ID" value="NZ_CP117990.1"/>
</dbReference>
<protein>
    <submittedName>
        <fullName evidence="1">Uncharacterized protein</fullName>
    </submittedName>
</protein>
<proteinExistence type="predicted"/>
<geneLocation type="plasmid" evidence="1 2">
    <name>p_1</name>
</geneLocation>
<dbReference type="Proteomes" id="UP001219537">
    <property type="component" value="Plasmid p_1"/>
</dbReference>
<dbReference type="InterPro" id="IPR058059">
    <property type="entry name" value="PA3496-like"/>
</dbReference>
<dbReference type="EMBL" id="CP117990">
    <property type="protein sequence ID" value="WDG11959.1"/>
    <property type="molecule type" value="Genomic_DNA"/>
</dbReference>